<dbReference type="EMBL" id="CP032514">
    <property type="protein sequence ID" value="AYD90567.1"/>
    <property type="molecule type" value="Genomic_DNA"/>
</dbReference>
<keyword evidence="2" id="KW-0812">Transmembrane</keyword>
<accession>A0ABM6Z6D8</accession>
<organism evidence="4 5">
    <name type="scientific">Actinomyces lilanjuaniae</name>
    <dbReference type="NCBI Taxonomy" id="2321394"/>
    <lineage>
        <taxon>Bacteria</taxon>
        <taxon>Bacillati</taxon>
        <taxon>Actinomycetota</taxon>
        <taxon>Actinomycetes</taxon>
        <taxon>Actinomycetales</taxon>
        <taxon>Actinomycetaceae</taxon>
        <taxon>Actinomyces</taxon>
    </lineage>
</organism>
<name>A0ABM6Z6D8_9ACTO</name>
<keyword evidence="5" id="KW-1185">Reference proteome</keyword>
<dbReference type="InterPro" id="IPR028087">
    <property type="entry name" value="Tad_N"/>
</dbReference>
<reference evidence="4 5" key="1">
    <citation type="submission" date="2018-09" db="EMBL/GenBank/DDBJ databases">
        <authorList>
            <person name="Li J."/>
        </authorList>
    </citation>
    <scope>NUCLEOTIDE SEQUENCE [LARGE SCALE GENOMIC DNA]</scope>
    <source>
        <strain evidence="4 5">2129</strain>
    </source>
</reference>
<proteinExistence type="predicted"/>
<keyword evidence="2" id="KW-1133">Transmembrane helix</keyword>
<evidence type="ECO:0000256" key="2">
    <source>
        <dbReference type="SAM" id="Phobius"/>
    </source>
</evidence>
<feature type="domain" description="Putative Flp pilus-assembly TadG-like N-terminal" evidence="3">
    <location>
        <begin position="84"/>
        <end position="132"/>
    </location>
</feature>
<evidence type="ECO:0000256" key="1">
    <source>
        <dbReference type="SAM" id="MobiDB-lite"/>
    </source>
</evidence>
<evidence type="ECO:0000313" key="4">
    <source>
        <dbReference type="EMBL" id="AYD90567.1"/>
    </source>
</evidence>
<sequence>MGRSPLCRRSWAWLTGGSRDGRCGGRCGAAPRRALPPPCPGGVFPDGAGKELMRVRSSLLPPVVSRLLGRPRRARRGRPGSERGSILPYVSVACAVLATVALALMAGLGDVTLHRRDATTAADAAALAAAQAWADSIESMYDDAYGADDDDGLWGAAGSGIGSFAGAGVRGAASRYASRNGATLTSLSIDSARRQVTVSVETDTPVEATGETMTASATAEVVLEEGACLSGGKVGFDIGGTCVTAKPGKTSTSTSGSSAPPTPFTVPEGMAEKATVSTRLVR</sequence>
<dbReference type="Proteomes" id="UP000273001">
    <property type="component" value="Chromosome"/>
</dbReference>
<evidence type="ECO:0000259" key="3">
    <source>
        <dbReference type="Pfam" id="PF13400"/>
    </source>
</evidence>
<keyword evidence="2" id="KW-0472">Membrane</keyword>
<protein>
    <recommendedName>
        <fullName evidence="3">Putative Flp pilus-assembly TadG-like N-terminal domain-containing protein</fullName>
    </recommendedName>
</protein>
<evidence type="ECO:0000313" key="5">
    <source>
        <dbReference type="Proteomes" id="UP000273001"/>
    </source>
</evidence>
<dbReference type="Pfam" id="PF13400">
    <property type="entry name" value="Tad"/>
    <property type="match status" value="1"/>
</dbReference>
<gene>
    <name evidence="4" type="ORF">D5R93_12190</name>
</gene>
<feature type="compositionally biased region" description="Low complexity" evidence="1">
    <location>
        <begin position="247"/>
        <end position="259"/>
    </location>
</feature>
<feature type="region of interest" description="Disordered" evidence="1">
    <location>
        <begin position="247"/>
        <end position="282"/>
    </location>
</feature>
<feature type="transmembrane region" description="Helical" evidence="2">
    <location>
        <begin position="86"/>
        <end position="108"/>
    </location>
</feature>